<dbReference type="Proteomes" id="UP000287296">
    <property type="component" value="Unassembled WGS sequence"/>
</dbReference>
<dbReference type="EMBL" id="QYTW02000001">
    <property type="protein sequence ID" value="RST61431.1"/>
    <property type="molecule type" value="Genomic_DNA"/>
</dbReference>
<gene>
    <name evidence="3" type="ORF">D5F11_000640</name>
</gene>
<feature type="region of interest" description="Disordered" evidence="1">
    <location>
        <begin position="59"/>
        <end position="108"/>
    </location>
</feature>
<sequence>MINERGSVLPITLIIILIAIFAVGQAAFSYVSQYHYISEIRQFYKKEIHQQLIAEKRPANEPLESGMFENSHLAPESEDEISGLNHQHGGSKLLIESERKKERQLSDP</sequence>
<evidence type="ECO:0000313" key="3">
    <source>
        <dbReference type="EMBL" id="RST61431.1"/>
    </source>
</evidence>
<evidence type="ECO:0000256" key="2">
    <source>
        <dbReference type="SAM" id="Phobius"/>
    </source>
</evidence>
<feature type="compositionally biased region" description="Basic and acidic residues" evidence="1">
    <location>
        <begin position="95"/>
        <end position="108"/>
    </location>
</feature>
<keyword evidence="2" id="KW-0472">Membrane</keyword>
<keyword evidence="2" id="KW-0812">Transmembrane</keyword>
<proteinExistence type="predicted"/>
<comment type="caution">
    <text evidence="3">The sequence shown here is derived from an EMBL/GenBank/DDBJ whole genome shotgun (WGS) entry which is preliminary data.</text>
</comment>
<evidence type="ECO:0000256" key="1">
    <source>
        <dbReference type="SAM" id="MobiDB-lite"/>
    </source>
</evidence>
<name>A0A429XDR2_SIMTE</name>
<accession>A0A429XDR2</accession>
<dbReference type="AlphaFoldDB" id="A0A429XDR2"/>
<organism evidence="3 4">
    <name type="scientific">Siminovitchia terrae</name>
    <name type="common">Bacillus terrae</name>
    <dbReference type="NCBI Taxonomy" id="1914933"/>
    <lineage>
        <taxon>Bacteria</taxon>
        <taxon>Bacillati</taxon>
        <taxon>Bacillota</taxon>
        <taxon>Bacilli</taxon>
        <taxon>Bacillales</taxon>
        <taxon>Bacillaceae</taxon>
        <taxon>Siminovitchia</taxon>
    </lineage>
</organism>
<evidence type="ECO:0000313" key="4">
    <source>
        <dbReference type="Proteomes" id="UP000287296"/>
    </source>
</evidence>
<dbReference type="RefSeq" id="WP_120114980.1">
    <property type="nucleotide sequence ID" value="NZ_QYTW02000001.1"/>
</dbReference>
<keyword evidence="2" id="KW-1133">Transmembrane helix</keyword>
<protein>
    <submittedName>
        <fullName evidence="3">Uncharacterized protein</fullName>
    </submittedName>
</protein>
<dbReference type="OrthoDB" id="2943697at2"/>
<reference evidence="3 4" key="1">
    <citation type="submission" date="2018-12" db="EMBL/GenBank/DDBJ databases">
        <authorList>
            <person name="Sun L."/>
            <person name="Chen Z."/>
        </authorList>
    </citation>
    <scope>NUCLEOTIDE SEQUENCE [LARGE SCALE GENOMIC DNA]</scope>
    <source>
        <strain evidence="3 4">LMG 29736</strain>
    </source>
</reference>
<feature type="transmembrane region" description="Helical" evidence="2">
    <location>
        <begin position="6"/>
        <end position="31"/>
    </location>
</feature>